<dbReference type="Pfam" id="PF01541">
    <property type="entry name" value="GIY-YIG"/>
    <property type="match status" value="1"/>
</dbReference>
<dbReference type="InterPro" id="IPR000305">
    <property type="entry name" value="GIY-YIG_endonuc"/>
</dbReference>
<dbReference type="SMART" id="SM00465">
    <property type="entry name" value="GIYc"/>
    <property type="match status" value="1"/>
</dbReference>
<organism evidence="3 4">
    <name type="scientific">Stappia sediminis</name>
    <dbReference type="NCBI Taxonomy" id="2692190"/>
    <lineage>
        <taxon>Bacteria</taxon>
        <taxon>Pseudomonadati</taxon>
        <taxon>Pseudomonadota</taxon>
        <taxon>Alphaproteobacteria</taxon>
        <taxon>Hyphomicrobiales</taxon>
        <taxon>Stappiaceae</taxon>
        <taxon>Stappia</taxon>
    </lineage>
</organism>
<evidence type="ECO:0000313" key="4">
    <source>
        <dbReference type="Proteomes" id="UP000433101"/>
    </source>
</evidence>
<dbReference type="RefSeq" id="WP_160775332.1">
    <property type="nucleotide sequence ID" value="NZ_WUMV01000003.1"/>
</dbReference>
<dbReference type="PROSITE" id="PS50164">
    <property type="entry name" value="GIY_YIG"/>
    <property type="match status" value="1"/>
</dbReference>
<proteinExistence type="inferred from homology"/>
<accession>A0A7X3S7T0</accession>
<gene>
    <name evidence="3" type="ORF">GR183_09370</name>
</gene>
<dbReference type="Gene3D" id="3.40.1440.10">
    <property type="entry name" value="GIY-YIG endonuclease"/>
    <property type="match status" value="1"/>
</dbReference>
<dbReference type="EMBL" id="WUMV01000003">
    <property type="protein sequence ID" value="MXN65116.1"/>
    <property type="molecule type" value="Genomic_DNA"/>
</dbReference>
<evidence type="ECO:0000313" key="3">
    <source>
        <dbReference type="EMBL" id="MXN65116.1"/>
    </source>
</evidence>
<protein>
    <submittedName>
        <fullName evidence="3">GIY-YIG nuclease family protein</fullName>
    </submittedName>
</protein>
<comment type="caution">
    <text evidence="3">The sequence shown here is derived from an EMBL/GenBank/DDBJ whole genome shotgun (WGS) entry which is preliminary data.</text>
</comment>
<dbReference type="Proteomes" id="UP000433101">
    <property type="component" value="Unassembled WGS sequence"/>
</dbReference>
<dbReference type="InterPro" id="IPR035901">
    <property type="entry name" value="GIY-YIG_endonuc_sf"/>
</dbReference>
<reference evidence="3 4" key="1">
    <citation type="submission" date="2019-12" db="EMBL/GenBank/DDBJ databases">
        <authorList>
            <person name="Li M."/>
        </authorList>
    </citation>
    <scope>NUCLEOTIDE SEQUENCE [LARGE SCALE GENOMIC DNA]</scope>
    <source>
        <strain evidence="3 4">GBMRC 2046</strain>
    </source>
</reference>
<dbReference type="PANTHER" id="PTHR34477:SF5">
    <property type="entry name" value="BSL5627 PROTEIN"/>
    <property type="match status" value="1"/>
</dbReference>
<comment type="similarity">
    <text evidence="1">Belongs to the UPF0213 family.</text>
</comment>
<evidence type="ECO:0000259" key="2">
    <source>
        <dbReference type="PROSITE" id="PS50164"/>
    </source>
</evidence>
<dbReference type="AlphaFoldDB" id="A0A7X3S7T0"/>
<dbReference type="InterPro" id="IPR050190">
    <property type="entry name" value="UPF0213_domain"/>
</dbReference>
<name>A0A7X3S7T0_9HYPH</name>
<dbReference type="PANTHER" id="PTHR34477">
    <property type="entry name" value="UPF0213 PROTEIN YHBQ"/>
    <property type="match status" value="1"/>
</dbReference>
<evidence type="ECO:0000256" key="1">
    <source>
        <dbReference type="ARBA" id="ARBA00007435"/>
    </source>
</evidence>
<keyword evidence="4" id="KW-1185">Reference proteome</keyword>
<sequence>MAGWVYITASKRNGTLYVGVTSDLSRRIYEHRNHLIPGFTSRYSVDQLVWYECHATMTLAIQREKNIKHWPRRWKVDLIRAMNPEWVDLYESLA</sequence>
<dbReference type="CDD" id="cd10448">
    <property type="entry name" value="GIY-YIG_unchar_3"/>
    <property type="match status" value="1"/>
</dbReference>
<dbReference type="SUPFAM" id="SSF82771">
    <property type="entry name" value="GIY-YIG endonuclease"/>
    <property type="match status" value="1"/>
</dbReference>
<feature type="domain" description="GIY-YIG" evidence="2">
    <location>
        <begin position="1"/>
        <end position="78"/>
    </location>
</feature>